<dbReference type="EMBL" id="CP019791">
    <property type="protein sequence ID" value="AQT69532.1"/>
    <property type="molecule type" value="Genomic_DNA"/>
</dbReference>
<keyword evidence="1" id="KW-1133">Transmembrane helix</keyword>
<feature type="transmembrane region" description="Helical" evidence="1">
    <location>
        <begin position="65"/>
        <end position="82"/>
    </location>
</feature>
<dbReference type="Proteomes" id="UP000189674">
    <property type="component" value="Chromosome"/>
</dbReference>
<organism evidence="2 3">
    <name type="scientific">Anaerohalosphaera lusitana</name>
    <dbReference type="NCBI Taxonomy" id="1936003"/>
    <lineage>
        <taxon>Bacteria</taxon>
        <taxon>Pseudomonadati</taxon>
        <taxon>Planctomycetota</taxon>
        <taxon>Phycisphaerae</taxon>
        <taxon>Sedimentisphaerales</taxon>
        <taxon>Anaerohalosphaeraceae</taxon>
        <taxon>Anaerohalosphaera</taxon>
    </lineage>
</organism>
<keyword evidence="3" id="KW-1185">Reference proteome</keyword>
<evidence type="ECO:0000256" key="1">
    <source>
        <dbReference type="SAM" id="Phobius"/>
    </source>
</evidence>
<name>A0A1U9NNK7_9BACT</name>
<keyword evidence="1" id="KW-0812">Transmembrane</keyword>
<sequence length="83" mass="9551">MNPQVIFILKLILILTAGPLFIIAAILHAYARIKLKPPPEEMDAYYFEVEHMNPDLARYRKWTRSTYTAAIIAMAMLFLGLII</sequence>
<evidence type="ECO:0000313" key="2">
    <source>
        <dbReference type="EMBL" id="AQT69532.1"/>
    </source>
</evidence>
<accession>A0A1U9NNK7</accession>
<feature type="transmembrane region" description="Helical" evidence="1">
    <location>
        <begin position="6"/>
        <end position="27"/>
    </location>
</feature>
<reference evidence="3" key="1">
    <citation type="submission" date="2017-02" db="EMBL/GenBank/DDBJ databases">
        <title>Comparative genomics and description of representatives of a novel lineage of planctomycetes thriving in anoxic sediments.</title>
        <authorList>
            <person name="Spring S."/>
            <person name="Bunk B."/>
            <person name="Sproer C."/>
        </authorList>
    </citation>
    <scope>NUCLEOTIDE SEQUENCE [LARGE SCALE GENOMIC DNA]</scope>
    <source>
        <strain evidence="3">ST-NAGAB-D1</strain>
    </source>
</reference>
<dbReference type="RefSeq" id="WP_146663211.1">
    <property type="nucleotide sequence ID" value="NZ_CP019791.1"/>
</dbReference>
<gene>
    <name evidence="2" type="ORF">STSP2_02723</name>
</gene>
<dbReference type="KEGG" id="alus:STSP2_02723"/>
<protein>
    <submittedName>
        <fullName evidence="2">Uncharacterized protein</fullName>
    </submittedName>
</protein>
<evidence type="ECO:0000313" key="3">
    <source>
        <dbReference type="Proteomes" id="UP000189674"/>
    </source>
</evidence>
<dbReference type="AlphaFoldDB" id="A0A1U9NNK7"/>
<proteinExistence type="predicted"/>
<keyword evidence="1" id="KW-0472">Membrane</keyword>